<keyword evidence="7" id="KW-1133">Transmembrane helix</keyword>
<dbReference type="InterPro" id="IPR032675">
    <property type="entry name" value="LRR_dom_sf"/>
</dbReference>
<keyword evidence="4" id="KW-0433">Leucine-rich repeat</keyword>
<keyword evidence="10" id="KW-0325">Glycoprotein</keyword>
<keyword evidence="9" id="KW-0675">Receptor</keyword>
<dbReference type="PANTHER" id="PTHR27004:SF428">
    <property type="entry name" value="OS01G0160600 PROTEIN"/>
    <property type="match status" value="1"/>
</dbReference>
<reference evidence="11 12" key="1">
    <citation type="submission" date="2024-01" db="EMBL/GenBank/DDBJ databases">
        <title>Genome assemblies of Stephania.</title>
        <authorList>
            <person name="Yang L."/>
        </authorList>
    </citation>
    <scope>NUCLEOTIDE SEQUENCE [LARGE SCALE GENOMIC DNA]</scope>
    <source>
        <strain evidence="11">JXDWG</strain>
        <tissue evidence="11">Leaf</tissue>
    </source>
</reference>
<proteinExistence type="inferred from homology"/>
<gene>
    <name evidence="11" type="ORF">Scep_002739</name>
</gene>
<evidence type="ECO:0000256" key="4">
    <source>
        <dbReference type="ARBA" id="ARBA00022614"/>
    </source>
</evidence>
<evidence type="ECO:0000256" key="5">
    <source>
        <dbReference type="ARBA" id="ARBA00022692"/>
    </source>
</evidence>
<dbReference type="SUPFAM" id="SSF52058">
    <property type="entry name" value="L domain-like"/>
    <property type="match status" value="1"/>
</dbReference>
<evidence type="ECO:0000256" key="10">
    <source>
        <dbReference type="ARBA" id="ARBA00023180"/>
    </source>
</evidence>
<keyword evidence="8" id="KW-0472">Membrane</keyword>
<evidence type="ECO:0000256" key="6">
    <source>
        <dbReference type="ARBA" id="ARBA00022737"/>
    </source>
</evidence>
<evidence type="ECO:0000256" key="8">
    <source>
        <dbReference type="ARBA" id="ARBA00023136"/>
    </source>
</evidence>
<evidence type="ECO:0000313" key="11">
    <source>
        <dbReference type="EMBL" id="KAK9167548.1"/>
    </source>
</evidence>
<dbReference type="PRINTS" id="PR00019">
    <property type="entry name" value="LEURICHRPT"/>
</dbReference>
<keyword evidence="3" id="KW-1003">Cell membrane</keyword>
<dbReference type="FunFam" id="3.80.10.10:FF:000356">
    <property type="entry name" value="LRR receptor-like serine/threonine-protein kinase"/>
    <property type="match status" value="1"/>
</dbReference>
<protein>
    <submittedName>
        <fullName evidence="11">Uncharacterized protein</fullName>
    </submittedName>
</protein>
<dbReference type="Pfam" id="PF13855">
    <property type="entry name" value="LRR_8"/>
    <property type="match status" value="1"/>
</dbReference>
<evidence type="ECO:0000256" key="3">
    <source>
        <dbReference type="ARBA" id="ARBA00022475"/>
    </source>
</evidence>
<organism evidence="11 12">
    <name type="scientific">Stephania cephalantha</name>
    <dbReference type="NCBI Taxonomy" id="152367"/>
    <lineage>
        <taxon>Eukaryota</taxon>
        <taxon>Viridiplantae</taxon>
        <taxon>Streptophyta</taxon>
        <taxon>Embryophyta</taxon>
        <taxon>Tracheophyta</taxon>
        <taxon>Spermatophyta</taxon>
        <taxon>Magnoliopsida</taxon>
        <taxon>Ranunculales</taxon>
        <taxon>Menispermaceae</taxon>
        <taxon>Menispermoideae</taxon>
        <taxon>Cissampelideae</taxon>
        <taxon>Stephania</taxon>
    </lineage>
</organism>
<comment type="caution">
    <text evidence="11">The sequence shown here is derived from an EMBL/GenBank/DDBJ whole genome shotgun (WGS) entry which is preliminary data.</text>
</comment>
<evidence type="ECO:0000256" key="1">
    <source>
        <dbReference type="ARBA" id="ARBA00004251"/>
    </source>
</evidence>
<evidence type="ECO:0000313" key="12">
    <source>
        <dbReference type="Proteomes" id="UP001419268"/>
    </source>
</evidence>
<dbReference type="AlphaFoldDB" id="A0AAP0LAI9"/>
<accession>A0AAP0LAI9</accession>
<evidence type="ECO:0000256" key="9">
    <source>
        <dbReference type="ARBA" id="ARBA00023170"/>
    </source>
</evidence>
<dbReference type="Proteomes" id="UP001419268">
    <property type="component" value="Unassembled WGS sequence"/>
</dbReference>
<keyword evidence="12" id="KW-1185">Reference proteome</keyword>
<keyword evidence="5" id="KW-0812">Transmembrane</keyword>
<dbReference type="InterPro" id="IPR001611">
    <property type="entry name" value="Leu-rich_rpt"/>
</dbReference>
<dbReference type="PANTHER" id="PTHR27004">
    <property type="entry name" value="RECEPTOR-LIKE PROTEIN 12 ISOFORM X1"/>
    <property type="match status" value="1"/>
</dbReference>
<dbReference type="Gene3D" id="3.80.10.10">
    <property type="entry name" value="Ribonuclease Inhibitor"/>
    <property type="match status" value="1"/>
</dbReference>
<dbReference type="GO" id="GO:0005886">
    <property type="term" value="C:plasma membrane"/>
    <property type="evidence" value="ECO:0007669"/>
    <property type="project" value="UniProtKB-SubCell"/>
</dbReference>
<comment type="subcellular location">
    <subcellularLocation>
        <location evidence="1">Cell membrane</location>
        <topology evidence="1">Single-pass type I membrane protein</topology>
    </subcellularLocation>
</comment>
<dbReference type="EMBL" id="JBBNAG010000001">
    <property type="protein sequence ID" value="KAK9167548.1"/>
    <property type="molecule type" value="Genomic_DNA"/>
</dbReference>
<comment type="similarity">
    <text evidence="2">Belongs to the RLP family.</text>
</comment>
<evidence type="ECO:0000256" key="2">
    <source>
        <dbReference type="ARBA" id="ARBA00009592"/>
    </source>
</evidence>
<evidence type="ECO:0000256" key="7">
    <source>
        <dbReference type="ARBA" id="ARBA00022989"/>
    </source>
</evidence>
<name>A0AAP0LAI9_9MAGN</name>
<keyword evidence="6" id="KW-0677">Repeat</keyword>
<sequence length="160" mass="18398">MRQRRQVQQRSANRTSKLATTQSQYLKMVKFCRGYHAQPFMNWVLSLLHILYILNAEDFSSNNFEGEIPELIGDFKSLVVLNLSYNSLEGRIPSSLGNLRDLQLLDLSNNNLSGEIPPELRNMNSDGEDAEEDTPLMRKWSEETVMANFKIVGCLRFPIE</sequence>